<dbReference type="RefSeq" id="WP_076384982.1">
    <property type="nucleotide sequence ID" value="NZ_FTOI01000002.1"/>
</dbReference>
<dbReference type="Proteomes" id="UP000185839">
    <property type="component" value="Unassembled WGS sequence"/>
</dbReference>
<evidence type="ECO:0000313" key="2">
    <source>
        <dbReference type="Proteomes" id="UP000185839"/>
    </source>
</evidence>
<dbReference type="STRING" id="713588.SAMN05421789_10263"/>
<sequence>MKLIFSLIGFFGASISTQAQQISTREISSNIRFNKQIEEFNNGTEKIRYADIKGIPYYYPEFINAKIGDTKTSAPIRYNSFLDTIELINNEDVYQLPKEESNPSFTLETTKEKLVYVKTEDLYSGYFFELNEGKFRILKKIITKYQAATPPPNPMIAGNPAIFMPQKPIYFIKGENIFLKINNSKELAEKFPEKKISEFISKNKIKLSREADLIQLGNFLNQ</sequence>
<dbReference type="AlphaFoldDB" id="A0A1N7JH65"/>
<evidence type="ECO:0000313" key="1">
    <source>
        <dbReference type="EMBL" id="SIS48732.1"/>
    </source>
</evidence>
<dbReference type="EMBL" id="FTOI01000002">
    <property type="protein sequence ID" value="SIS48732.1"/>
    <property type="molecule type" value="Genomic_DNA"/>
</dbReference>
<dbReference type="OrthoDB" id="978006at2"/>
<accession>A0A1N7JH65</accession>
<name>A0A1N7JH65_9FLAO</name>
<gene>
    <name evidence="1" type="ORF">SAMN05421789_10263</name>
</gene>
<reference evidence="2" key="1">
    <citation type="submission" date="2017-01" db="EMBL/GenBank/DDBJ databases">
        <authorList>
            <person name="Varghese N."/>
            <person name="Submissions S."/>
        </authorList>
    </citation>
    <scope>NUCLEOTIDE SEQUENCE [LARGE SCALE GENOMIC DNA]</scope>
    <source>
        <strain evidence="2">DSM 23145</strain>
    </source>
</reference>
<protein>
    <submittedName>
        <fullName evidence="1">Uncharacterized protein</fullName>
    </submittedName>
</protein>
<organism evidence="1 2">
    <name type="scientific">Kaistella chaponensis</name>
    <dbReference type="NCBI Taxonomy" id="713588"/>
    <lineage>
        <taxon>Bacteria</taxon>
        <taxon>Pseudomonadati</taxon>
        <taxon>Bacteroidota</taxon>
        <taxon>Flavobacteriia</taxon>
        <taxon>Flavobacteriales</taxon>
        <taxon>Weeksellaceae</taxon>
        <taxon>Chryseobacterium group</taxon>
        <taxon>Kaistella</taxon>
    </lineage>
</organism>
<keyword evidence="2" id="KW-1185">Reference proteome</keyword>
<proteinExistence type="predicted"/>